<reference evidence="10 11" key="1">
    <citation type="submission" date="2024-08" db="EMBL/GenBank/DDBJ databases">
        <authorList>
            <person name="Cucini C."/>
            <person name="Frati F."/>
        </authorList>
    </citation>
    <scope>NUCLEOTIDE SEQUENCE [LARGE SCALE GENOMIC DNA]</scope>
</reference>
<evidence type="ECO:0000256" key="8">
    <source>
        <dbReference type="SAM" id="MobiDB-lite"/>
    </source>
</evidence>
<keyword evidence="11" id="KW-1185">Reference proteome</keyword>
<dbReference type="EMBL" id="CAXLJM020000020">
    <property type="protein sequence ID" value="CAL8086853.1"/>
    <property type="molecule type" value="Genomic_DNA"/>
</dbReference>
<organism evidence="10 11">
    <name type="scientific">Orchesella dallaii</name>
    <dbReference type="NCBI Taxonomy" id="48710"/>
    <lineage>
        <taxon>Eukaryota</taxon>
        <taxon>Metazoa</taxon>
        <taxon>Ecdysozoa</taxon>
        <taxon>Arthropoda</taxon>
        <taxon>Hexapoda</taxon>
        <taxon>Collembola</taxon>
        <taxon>Entomobryomorpha</taxon>
        <taxon>Entomobryoidea</taxon>
        <taxon>Orchesellidae</taxon>
        <taxon>Orchesellinae</taxon>
        <taxon>Orchesella</taxon>
    </lineage>
</organism>
<dbReference type="Pfam" id="PF01529">
    <property type="entry name" value="DHHC"/>
    <property type="match status" value="1"/>
</dbReference>
<dbReference type="PROSITE" id="PS50216">
    <property type="entry name" value="DHHC"/>
    <property type="match status" value="1"/>
</dbReference>
<dbReference type="InterPro" id="IPR039859">
    <property type="entry name" value="PFA4/ZDH16/20/ERF2-like"/>
</dbReference>
<name>A0ABP1Q4C7_9HEXA</name>
<feature type="transmembrane region" description="Helical" evidence="7">
    <location>
        <begin position="72"/>
        <end position="95"/>
    </location>
</feature>
<keyword evidence="3 7" id="KW-0812">Transmembrane</keyword>
<feature type="region of interest" description="Disordered" evidence="8">
    <location>
        <begin position="385"/>
        <end position="421"/>
    </location>
</feature>
<dbReference type="Proteomes" id="UP001642540">
    <property type="component" value="Unassembled WGS sequence"/>
</dbReference>
<keyword evidence="2 7" id="KW-0808">Transferase</keyword>
<accession>A0ABP1Q4C7</accession>
<feature type="transmembrane region" description="Helical" evidence="7">
    <location>
        <begin position="222"/>
        <end position="246"/>
    </location>
</feature>
<evidence type="ECO:0000256" key="3">
    <source>
        <dbReference type="ARBA" id="ARBA00022692"/>
    </source>
</evidence>
<evidence type="ECO:0000256" key="7">
    <source>
        <dbReference type="RuleBase" id="RU079119"/>
    </source>
</evidence>
<dbReference type="InterPro" id="IPR001594">
    <property type="entry name" value="Palmitoyltrfase_DHHC"/>
</dbReference>
<keyword evidence="5 7" id="KW-0472">Membrane</keyword>
<comment type="similarity">
    <text evidence="7">Belongs to the DHHC palmitoyltransferase family.</text>
</comment>
<evidence type="ECO:0000313" key="10">
    <source>
        <dbReference type="EMBL" id="CAL8086853.1"/>
    </source>
</evidence>
<feature type="compositionally biased region" description="Polar residues" evidence="8">
    <location>
        <begin position="389"/>
        <end position="414"/>
    </location>
</feature>
<dbReference type="PANTHER" id="PTHR12246">
    <property type="entry name" value="PALMITOYLTRANSFERASE ZDHHC16"/>
    <property type="match status" value="1"/>
</dbReference>
<evidence type="ECO:0000259" key="9">
    <source>
        <dbReference type="Pfam" id="PF01529"/>
    </source>
</evidence>
<sequence length="421" mass="48765">MNNFTDYEEDYQDGTGTRLGSGWSWSSCFRGSGRGTWSYHRVRMTQPHVEDRREGPGGACRTCINITKWMPVLFICTVISWSYYAFVIQLCIFAMRQLWAQILSMAIYHVALVLFLWSYWQTIFTTSSRVPRKFRMPPNVMERLENARSETELTEVLEEFVRTQQLPVQTRAHISQIRYCEKCHIIKPDRAHHCSVCGYCVLKMDHHCPWVNNCVCFDNYKFFILFLAYAFMYCVVIFVISFPYFIDFWRGGWDAPMQGRFHILFVFFVAAMFAISLCSLLGYHCYLVTRNRSTLESFRSPIFRNGPDKKGFNLGTFNNFTEVFGEDKTKWFLPIFTSLGDGISFPTRHNWGTLNGNYNSLDTADSTPISGRSPDHCVEVKVEARTEPESSTLQQHNLNNAGSGDRNGITSPQKDTPLVYF</sequence>
<comment type="domain">
    <text evidence="7">The DHHC domain is required for palmitoyltransferase activity.</text>
</comment>
<dbReference type="EC" id="2.3.1.225" evidence="7"/>
<protein>
    <recommendedName>
        <fullName evidence="7">Palmitoyltransferase</fullName>
        <ecNumber evidence="7">2.3.1.225</ecNumber>
    </recommendedName>
</protein>
<evidence type="ECO:0000256" key="5">
    <source>
        <dbReference type="ARBA" id="ARBA00023136"/>
    </source>
</evidence>
<evidence type="ECO:0000256" key="4">
    <source>
        <dbReference type="ARBA" id="ARBA00022989"/>
    </source>
</evidence>
<proteinExistence type="inferred from homology"/>
<evidence type="ECO:0000313" key="11">
    <source>
        <dbReference type="Proteomes" id="UP001642540"/>
    </source>
</evidence>
<evidence type="ECO:0000256" key="2">
    <source>
        <dbReference type="ARBA" id="ARBA00022679"/>
    </source>
</evidence>
<evidence type="ECO:0000256" key="1">
    <source>
        <dbReference type="ARBA" id="ARBA00004141"/>
    </source>
</evidence>
<feature type="transmembrane region" description="Helical" evidence="7">
    <location>
        <begin position="261"/>
        <end position="283"/>
    </location>
</feature>
<comment type="caution">
    <text evidence="10">The sequence shown here is derived from an EMBL/GenBank/DDBJ whole genome shotgun (WGS) entry which is preliminary data.</text>
</comment>
<keyword evidence="4 7" id="KW-1133">Transmembrane helix</keyword>
<gene>
    <name evidence="10" type="ORF">ODALV1_LOCUS6561</name>
</gene>
<feature type="transmembrane region" description="Helical" evidence="7">
    <location>
        <begin position="101"/>
        <end position="120"/>
    </location>
</feature>
<comment type="catalytic activity">
    <reaction evidence="7">
        <text>L-cysteinyl-[protein] + hexadecanoyl-CoA = S-hexadecanoyl-L-cysteinyl-[protein] + CoA</text>
        <dbReference type="Rhea" id="RHEA:36683"/>
        <dbReference type="Rhea" id="RHEA-COMP:10131"/>
        <dbReference type="Rhea" id="RHEA-COMP:11032"/>
        <dbReference type="ChEBI" id="CHEBI:29950"/>
        <dbReference type="ChEBI" id="CHEBI:57287"/>
        <dbReference type="ChEBI" id="CHEBI:57379"/>
        <dbReference type="ChEBI" id="CHEBI:74151"/>
        <dbReference type="EC" id="2.3.1.225"/>
    </reaction>
</comment>
<comment type="subcellular location">
    <subcellularLocation>
        <location evidence="1">Membrane</location>
        <topology evidence="1">Multi-pass membrane protein</topology>
    </subcellularLocation>
</comment>
<evidence type="ECO:0000256" key="6">
    <source>
        <dbReference type="ARBA" id="ARBA00023315"/>
    </source>
</evidence>
<keyword evidence="6 7" id="KW-0012">Acyltransferase</keyword>
<feature type="domain" description="Palmitoyltransferase DHHC" evidence="9">
    <location>
        <begin position="176"/>
        <end position="299"/>
    </location>
</feature>